<evidence type="ECO:0000256" key="4">
    <source>
        <dbReference type="PROSITE-ProRule" id="PRU00335"/>
    </source>
</evidence>
<dbReference type="PANTHER" id="PTHR47506">
    <property type="entry name" value="TRANSCRIPTIONAL REGULATORY PROTEIN"/>
    <property type="match status" value="1"/>
</dbReference>
<keyword evidence="7" id="KW-1185">Reference proteome</keyword>
<dbReference type="OrthoDB" id="9802802at2"/>
<reference evidence="7" key="1">
    <citation type="submission" date="2015-09" db="EMBL/GenBank/DDBJ databases">
        <authorList>
            <person name="Rodrigo-Torres Lidia"/>
            <person name="Arahal R.David."/>
        </authorList>
    </citation>
    <scope>NUCLEOTIDE SEQUENCE [LARGE SCALE GENOMIC DNA]</scope>
    <source>
        <strain evidence="7">CECT 5114</strain>
    </source>
</reference>
<dbReference type="InterPro" id="IPR009057">
    <property type="entry name" value="Homeodomain-like_sf"/>
</dbReference>
<name>A0A0P1IS21_9RHOB</name>
<evidence type="ECO:0000313" key="7">
    <source>
        <dbReference type="Proteomes" id="UP000051184"/>
    </source>
</evidence>
<evidence type="ECO:0000256" key="3">
    <source>
        <dbReference type="ARBA" id="ARBA00023163"/>
    </source>
</evidence>
<dbReference type="PRINTS" id="PR00455">
    <property type="entry name" value="HTHTETR"/>
</dbReference>
<gene>
    <name evidence="6" type="ORF">TA5114_02127</name>
</gene>
<keyword evidence="3" id="KW-0804">Transcription</keyword>
<keyword evidence="1" id="KW-0805">Transcription regulation</keyword>
<protein>
    <submittedName>
        <fullName evidence="6">Transcriptional regulator BetI</fullName>
    </submittedName>
</protein>
<keyword evidence="2 4" id="KW-0238">DNA-binding</keyword>
<dbReference type="AlphaFoldDB" id="A0A0P1IS21"/>
<dbReference type="PANTHER" id="PTHR47506:SF1">
    <property type="entry name" value="HTH-TYPE TRANSCRIPTIONAL REGULATOR YJDC"/>
    <property type="match status" value="1"/>
</dbReference>
<sequence length="179" mass="20129">MRNAEIAMAALATVGKYGLQKTTMSDIAQAAGISRQSLYNVYPNKEELLRAAVKYFMDADLQMVKEAWKDLDGAEAKLDAYFSMGPLRWYDQLTDMPNVNELLEGMSAIVEPSLKDGHLNWIELLADLLGEKIDADQAHEVADLVFFSAKNAKFSAASRAQLERRLDLLKEMVLTTYFR</sequence>
<dbReference type="RefSeq" id="WP_058315222.1">
    <property type="nucleotide sequence ID" value="NZ_CYTO01000009.1"/>
</dbReference>
<dbReference type="Proteomes" id="UP000051184">
    <property type="component" value="Unassembled WGS sequence"/>
</dbReference>
<accession>A0A0P1IS21</accession>
<dbReference type="STRING" id="1715691.TA5113_00955"/>
<dbReference type="EMBL" id="CYUE01000020">
    <property type="protein sequence ID" value="CUK26318.1"/>
    <property type="molecule type" value="Genomic_DNA"/>
</dbReference>
<dbReference type="GO" id="GO:0003677">
    <property type="term" value="F:DNA binding"/>
    <property type="evidence" value="ECO:0007669"/>
    <property type="project" value="UniProtKB-UniRule"/>
</dbReference>
<dbReference type="SUPFAM" id="SSF46689">
    <property type="entry name" value="Homeodomain-like"/>
    <property type="match status" value="1"/>
</dbReference>
<evidence type="ECO:0000256" key="1">
    <source>
        <dbReference type="ARBA" id="ARBA00023015"/>
    </source>
</evidence>
<evidence type="ECO:0000256" key="2">
    <source>
        <dbReference type="ARBA" id="ARBA00023125"/>
    </source>
</evidence>
<evidence type="ECO:0000313" key="6">
    <source>
        <dbReference type="EMBL" id="CUK26318.1"/>
    </source>
</evidence>
<dbReference type="Pfam" id="PF00440">
    <property type="entry name" value="TetR_N"/>
    <property type="match status" value="1"/>
</dbReference>
<dbReference type="InterPro" id="IPR001647">
    <property type="entry name" value="HTH_TetR"/>
</dbReference>
<dbReference type="PROSITE" id="PS50977">
    <property type="entry name" value="HTH_TETR_2"/>
    <property type="match status" value="1"/>
</dbReference>
<dbReference type="Gene3D" id="1.10.357.10">
    <property type="entry name" value="Tetracycline Repressor, domain 2"/>
    <property type="match status" value="1"/>
</dbReference>
<feature type="domain" description="HTH tetR-type" evidence="5">
    <location>
        <begin position="1"/>
        <end position="60"/>
    </location>
</feature>
<feature type="DNA-binding region" description="H-T-H motif" evidence="4">
    <location>
        <begin position="23"/>
        <end position="42"/>
    </location>
</feature>
<organism evidence="6 7">
    <name type="scientific">Cognatishimia activa</name>
    <dbReference type="NCBI Taxonomy" id="1715691"/>
    <lineage>
        <taxon>Bacteria</taxon>
        <taxon>Pseudomonadati</taxon>
        <taxon>Pseudomonadota</taxon>
        <taxon>Alphaproteobacteria</taxon>
        <taxon>Rhodobacterales</taxon>
        <taxon>Paracoccaceae</taxon>
        <taxon>Cognatishimia</taxon>
    </lineage>
</organism>
<proteinExistence type="predicted"/>
<evidence type="ECO:0000259" key="5">
    <source>
        <dbReference type="PROSITE" id="PS50977"/>
    </source>
</evidence>